<feature type="domain" description="GAG-pre-integrase" evidence="3">
    <location>
        <begin position="76"/>
        <end position="120"/>
    </location>
</feature>
<evidence type="ECO:0000259" key="2">
    <source>
        <dbReference type="Pfam" id="PF07727"/>
    </source>
</evidence>
<dbReference type="GO" id="GO:0003676">
    <property type="term" value="F:nucleic acid binding"/>
    <property type="evidence" value="ECO:0007669"/>
    <property type="project" value="InterPro"/>
</dbReference>
<feature type="domain" description="Retrovirus-related Pol polyprotein from transposon TNT 1-94-like beta-barrel" evidence="4">
    <location>
        <begin position="1"/>
        <end position="66"/>
    </location>
</feature>
<dbReference type="InterPro" id="IPR054722">
    <property type="entry name" value="PolX-like_BBD"/>
</dbReference>
<evidence type="ECO:0000313" key="5">
    <source>
        <dbReference type="EMBL" id="RVW89572.1"/>
    </source>
</evidence>
<dbReference type="InterPro" id="IPR012337">
    <property type="entry name" value="RNaseH-like_sf"/>
</dbReference>
<dbReference type="SUPFAM" id="SSF53098">
    <property type="entry name" value="Ribonuclease H-like"/>
    <property type="match status" value="1"/>
</dbReference>
<dbReference type="PANTHER" id="PTHR11439:SF486">
    <property type="entry name" value="RLK (RECEPTOR-LIKE KINASE) PROTEIN, PUTATIVE-RELATED"/>
    <property type="match status" value="1"/>
</dbReference>
<dbReference type="AlphaFoldDB" id="A0A438HYR2"/>
<dbReference type="InterPro" id="IPR036397">
    <property type="entry name" value="RNaseH_sf"/>
</dbReference>
<accession>A0A438HYR2</accession>
<dbReference type="Pfam" id="PF22936">
    <property type="entry name" value="Pol_BBD"/>
    <property type="match status" value="1"/>
</dbReference>
<comment type="caution">
    <text evidence="5">The sequence shown here is derived from an EMBL/GenBank/DDBJ whole genome shotgun (WGS) entry which is preliminary data.</text>
</comment>
<evidence type="ECO:0000259" key="4">
    <source>
        <dbReference type="Pfam" id="PF22936"/>
    </source>
</evidence>
<protein>
    <submittedName>
        <fullName evidence="5">Retrovirus-related Pol polyprotein from transposon RE1</fullName>
    </submittedName>
</protein>
<evidence type="ECO:0000256" key="1">
    <source>
        <dbReference type="SAM" id="MobiDB-lite"/>
    </source>
</evidence>
<dbReference type="PANTHER" id="PTHR11439">
    <property type="entry name" value="GAG-POL-RELATED RETROTRANSPOSON"/>
    <property type="match status" value="1"/>
</dbReference>
<organism evidence="5 6">
    <name type="scientific">Vitis vinifera</name>
    <name type="common">Grape</name>
    <dbReference type="NCBI Taxonomy" id="29760"/>
    <lineage>
        <taxon>Eukaryota</taxon>
        <taxon>Viridiplantae</taxon>
        <taxon>Streptophyta</taxon>
        <taxon>Embryophyta</taxon>
        <taxon>Tracheophyta</taxon>
        <taxon>Spermatophyta</taxon>
        <taxon>Magnoliopsida</taxon>
        <taxon>eudicotyledons</taxon>
        <taxon>Gunneridae</taxon>
        <taxon>Pentapetalae</taxon>
        <taxon>rosids</taxon>
        <taxon>Vitales</taxon>
        <taxon>Vitaceae</taxon>
        <taxon>Viteae</taxon>
        <taxon>Vitis</taxon>
    </lineage>
</organism>
<feature type="region of interest" description="Disordered" evidence="1">
    <location>
        <begin position="256"/>
        <end position="277"/>
    </location>
</feature>
<dbReference type="Gene3D" id="3.30.420.10">
    <property type="entry name" value="Ribonuclease H-like superfamily/Ribonuclease H"/>
    <property type="match status" value="1"/>
</dbReference>
<proteinExistence type="predicted"/>
<dbReference type="InterPro" id="IPR025724">
    <property type="entry name" value="GAG-pre-integrase_dom"/>
</dbReference>
<dbReference type="Pfam" id="PF07727">
    <property type="entry name" value="RVT_2"/>
    <property type="match status" value="1"/>
</dbReference>
<name>A0A438HYR2_VITVI</name>
<dbReference type="InterPro" id="IPR013103">
    <property type="entry name" value="RVT_2"/>
</dbReference>
<dbReference type="Proteomes" id="UP000288805">
    <property type="component" value="Unassembled WGS sequence"/>
</dbReference>
<feature type="domain" description="Reverse transcriptase Ty1/copia-type" evidence="2">
    <location>
        <begin position="299"/>
        <end position="415"/>
    </location>
</feature>
<gene>
    <name evidence="5" type="primary">RE1_2444</name>
    <name evidence="5" type="ORF">CK203_043611</name>
</gene>
<dbReference type="Pfam" id="PF13976">
    <property type="entry name" value="gag_pre-integrs"/>
    <property type="match status" value="1"/>
</dbReference>
<evidence type="ECO:0000259" key="3">
    <source>
        <dbReference type="Pfam" id="PF13976"/>
    </source>
</evidence>
<reference evidence="5 6" key="1">
    <citation type="journal article" date="2018" name="PLoS Genet.">
        <title>Population sequencing reveals clonal diversity and ancestral inbreeding in the grapevine cultivar Chardonnay.</title>
        <authorList>
            <person name="Roach M.J."/>
            <person name="Johnson D.L."/>
            <person name="Bohlmann J."/>
            <person name="van Vuuren H.J."/>
            <person name="Jones S.J."/>
            <person name="Pretorius I.S."/>
            <person name="Schmidt S.A."/>
            <person name="Borneman A.R."/>
        </authorList>
    </citation>
    <scope>NUCLEOTIDE SEQUENCE [LARGE SCALE GENOMIC DNA]</scope>
    <source>
        <strain evidence="6">cv. Chardonnay</strain>
        <tissue evidence="5">Leaf</tissue>
    </source>
</reference>
<sequence length="521" mass="59710">MIGDKSSFTSLENYDGGVVTFGDGNLVKMKGKGSIVLPGCPKLDEVLCVEGLKENLLSISQMCNKDHKVNFHQDLCEHRRLGHINYRDLVHLVNTEKVIGIPKLSGEPKPICGECLKGKQTKSSHKKVKEIRTTRPLDLLHMDLIGPMRTKSRGGKRYVLVVVNDFSRYFFVSFLMEKYEAIEHLKRKPNLKYFRTFGSECYILMDGENLIKFDVKPNVVINDTKYDHDIIDNQISTQESIEDNLKDLKTIKDNPNDIPKKDINPNNDEVVPLGDTPKEIRDKHRSRIAKNHPISNDIAPRAWYERLTTYLLEKRFERGEVDRTLFIKRPNDELLVAQIYVDDIVFGATSSNIALSFVEEMKTEFKKSMVGELTFFLGLQIRQLKDAIFLSQSKYAREVVKKFILEFSKHSRTPMSTTTKLGKDASGKDVEQKLYRSMIGSLLYLAASHPGISFSVGACVKYQANPKKSHLMYIKRIIRYINETLNYGLWYPYDSYLMIVGYSDVDWVSNVKDRKSTFGAS</sequence>
<evidence type="ECO:0000313" key="6">
    <source>
        <dbReference type="Proteomes" id="UP000288805"/>
    </source>
</evidence>
<dbReference type="EMBL" id="QGNW01000163">
    <property type="protein sequence ID" value="RVW89572.1"/>
    <property type="molecule type" value="Genomic_DNA"/>
</dbReference>